<dbReference type="Pfam" id="PF08241">
    <property type="entry name" value="Methyltransf_11"/>
    <property type="match status" value="1"/>
</dbReference>
<feature type="domain" description="Methyltransferase type 11" evidence="1">
    <location>
        <begin position="42"/>
        <end position="140"/>
    </location>
</feature>
<dbReference type="InterPro" id="IPR013216">
    <property type="entry name" value="Methyltransf_11"/>
</dbReference>
<dbReference type="OrthoDB" id="9808140at2"/>
<keyword evidence="2" id="KW-0489">Methyltransferase</keyword>
<dbReference type="STRING" id="39495.SAMN02745111_00888"/>
<name>A0A1T4VGN4_9FIRM</name>
<keyword evidence="2" id="KW-0808">Transferase</keyword>
<evidence type="ECO:0000259" key="1">
    <source>
        <dbReference type="Pfam" id="PF08241"/>
    </source>
</evidence>
<protein>
    <submittedName>
        <fullName evidence="2">Methyltransferase domain-containing protein</fullName>
    </submittedName>
</protein>
<dbReference type="RefSeq" id="WP_078765770.1">
    <property type="nucleotide sequence ID" value="NZ_FUXZ01000005.1"/>
</dbReference>
<accession>A0A1T4VGN4</accession>
<sequence>MNNRLEKYKGFCTEEYLMGPNSLQLLNEMMNKVSIKENSRILDLGAGKGITSLFLANETNSLVYAAELWINPTVNYESFKEWGVADKVIPIKVDANELPFAEGYFDVMVCIDAFHYFAGKKNFFEEKILPFLKKDGLAIIAMPGLKKELSDNYPDLMVKWFEEDYDELNKFHCRKWWLELLDNYEEYEIVEEFDLDCFNEAWEDWFNCGHEFGKKDKEFFMKGLGEYLSFIGLVIKKK</sequence>
<reference evidence="2 3" key="1">
    <citation type="submission" date="2017-02" db="EMBL/GenBank/DDBJ databases">
        <authorList>
            <person name="Peterson S.W."/>
        </authorList>
    </citation>
    <scope>NUCLEOTIDE SEQUENCE [LARGE SCALE GENOMIC DNA]</scope>
    <source>
        <strain evidence="2 3">ATCC 35992</strain>
    </source>
</reference>
<keyword evidence="3" id="KW-1185">Reference proteome</keyword>
<evidence type="ECO:0000313" key="2">
    <source>
        <dbReference type="EMBL" id="SKA64073.1"/>
    </source>
</evidence>
<dbReference type="CDD" id="cd02440">
    <property type="entry name" value="AdoMet_MTases"/>
    <property type="match status" value="1"/>
</dbReference>
<gene>
    <name evidence="2" type="ORF">SAMN02745111_00888</name>
</gene>
<dbReference type="InterPro" id="IPR029063">
    <property type="entry name" value="SAM-dependent_MTases_sf"/>
</dbReference>
<proteinExistence type="predicted"/>
<dbReference type="Proteomes" id="UP000190814">
    <property type="component" value="Unassembled WGS sequence"/>
</dbReference>
<dbReference type="EMBL" id="FUXZ01000005">
    <property type="protein sequence ID" value="SKA64073.1"/>
    <property type="molecule type" value="Genomic_DNA"/>
</dbReference>
<dbReference type="AlphaFoldDB" id="A0A1T4VGN4"/>
<dbReference type="GO" id="GO:0032259">
    <property type="term" value="P:methylation"/>
    <property type="evidence" value="ECO:0007669"/>
    <property type="project" value="UniProtKB-KW"/>
</dbReference>
<dbReference type="GO" id="GO:0008757">
    <property type="term" value="F:S-adenosylmethionine-dependent methyltransferase activity"/>
    <property type="evidence" value="ECO:0007669"/>
    <property type="project" value="InterPro"/>
</dbReference>
<dbReference type="SUPFAM" id="SSF53335">
    <property type="entry name" value="S-adenosyl-L-methionine-dependent methyltransferases"/>
    <property type="match status" value="1"/>
</dbReference>
<evidence type="ECO:0000313" key="3">
    <source>
        <dbReference type="Proteomes" id="UP000190814"/>
    </source>
</evidence>
<dbReference type="Gene3D" id="3.40.50.150">
    <property type="entry name" value="Vaccinia Virus protein VP39"/>
    <property type="match status" value="1"/>
</dbReference>
<organism evidence="2 3">
    <name type="scientific">Eubacterium uniforme</name>
    <dbReference type="NCBI Taxonomy" id="39495"/>
    <lineage>
        <taxon>Bacteria</taxon>
        <taxon>Bacillati</taxon>
        <taxon>Bacillota</taxon>
        <taxon>Clostridia</taxon>
        <taxon>Eubacteriales</taxon>
        <taxon>Eubacteriaceae</taxon>
        <taxon>Eubacterium</taxon>
    </lineage>
</organism>